<accession>A0A4Z2HHY5</accession>
<evidence type="ECO:0000313" key="2">
    <source>
        <dbReference type="EMBL" id="TNN65447.1"/>
    </source>
</evidence>
<feature type="region of interest" description="Disordered" evidence="1">
    <location>
        <begin position="58"/>
        <end position="113"/>
    </location>
</feature>
<evidence type="ECO:0000313" key="3">
    <source>
        <dbReference type="Proteomes" id="UP000314294"/>
    </source>
</evidence>
<sequence>MEFEEAAGPESTNNQKMVSGGVPPSSRPAGLVLEDKALRYYYRPVHSGLGAVAAARDAMRAEGSATSSLREEEEDESSTAAGWDLNLLPASARRLNGDEPPPPASGPAAAPQI</sequence>
<protein>
    <submittedName>
        <fullName evidence="2">Uncharacterized protein</fullName>
    </submittedName>
</protein>
<keyword evidence="3" id="KW-1185">Reference proteome</keyword>
<name>A0A4Z2HHY5_9TELE</name>
<comment type="caution">
    <text evidence="2">The sequence shown here is derived from an EMBL/GenBank/DDBJ whole genome shotgun (WGS) entry which is preliminary data.</text>
</comment>
<feature type="compositionally biased region" description="Low complexity" evidence="1">
    <location>
        <begin position="58"/>
        <end position="68"/>
    </location>
</feature>
<organism evidence="2 3">
    <name type="scientific">Liparis tanakae</name>
    <name type="common">Tanaka's snailfish</name>
    <dbReference type="NCBI Taxonomy" id="230148"/>
    <lineage>
        <taxon>Eukaryota</taxon>
        <taxon>Metazoa</taxon>
        <taxon>Chordata</taxon>
        <taxon>Craniata</taxon>
        <taxon>Vertebrata</taxon>
        <taxon>Euteleostomi</taxon>
        <taxon>Actinopterygii</taxon>
        <taxon>Neopterygii</taxon>
        <taxon>Teleostei</taxon>
        <taxon>Neoteleostei</taxon>
        <taxon>Acanthomorphata</taxon>
        <taxon>Eupercaria</taxon>
        <taxon>Perciformes</taxon>
        <taxon>Cottioidei</taxon>
        <taxon>Cottales</taxon>
        <taxon>Liparidae</taxon>
        <taxon>Liparis</taxon>
    </lineage>
</organism>
<dbReference type="AlphaFoldDB" id="A0A4Z2HHY5"/>
<dbReference type="Proteomes" id="UP000314294">
    <property type="component" value="Unassembled WGS sequence"/>
</dbReference>
<feature type="region of interest" description="Disordered" evidence="1">
    <location>
        <begin position="1"/>
        <end position="29"/>
    </location>
</feature>
<proteinExistence type="predicted"/>
<dbReference type="EMBL" id="SRLO01000234">
    <property type="protein sequence ID" value="TNN65447.1"/>
    <property type="molecule type" value="Genomic_DNA"/>
</dbReference>
<evidence type="ECO:0000256" key="1">
    <source>
        <dbReference type="SAM" id="MobiDB-lite"/>
    </source>
</evidence>
<gene>
    <name evidence="2" type="ORF">EYF80_024266</name>
</gene>
<reference evidence="2 3" key="1">
    <citation type="submission" date="2019-03" db="EMBL/GenBank/DDBJ databases">
        <title>First draft genome of Liparis tanakae, snailfish: a comprehensive survey of snailfish specific genes.</title>
        <authorList>
            <person name="Kim W."/>
            <person name="Song I."/>
            <person name="Jeong J.-H."/>
            <person name="Kim D."/>
            <person name="Kim S."/>
            <person name="Ryu S."/>
            <person name="Song J.Y."/>
            <person name="Lee S.K."/>
        </authorList>
    </citation>
    <scope>NUCLEOTIDE SEQUENCE [LARGE SCALE GENOMIC DNA]</scope>
    <source>
        <tissue evidence="2">Muscle</tissue>
    </source>
</reference>